<comment type="subcellular location">
    <subcellularLocation>
        <location evidence="1 7">Cytoplasm</location>
    </subcellularLocation>
</comment>
<dbReference type="PANTHER" id="PTHR11579">
    <property type="entry name" value="PROTEIN-L-ISOASPARTATE O-METHYLTRANSFERASE"/>
    <property type="match status" value="1"/>
</dbReference>
<gene>
    <name evidence="7" type="primary">pcm</name>
    <name evidence="8" type="ORF">SAMN05216290_2519</name>
</gene>
<dbReference type="NCBIfam" id="TIGR00080">
    <property type="entry name" value="pimt"/>
    <property type="match status" value="1"/>
</dbReference>
<dbReference type="HAMAP" id="MF_00090">
    <property type="entry name" value="PIMT"/>
    <property type="match status" value="1"/>
</dbReference>
<keyword evidence="5 7" id="KW-0808">Transferase</keyword>
<reference evidence="9" key="1">
    <citation type="submission" date="2016-10" db="EMBL/GenBank/DDBJ databases">
        <authorList>
            <person name="Varghese N."/>
            <person name="Submissions S."/>
        </authorList>
    </citation>
    <scope>NUCLEOTIDE SEQUENCE [LARGE SCALE GENOMIC DNA]</scope>
    <source>
        <strain evidence="9">CGMCC 1.12402</strain>
    </source>
</reference>
<dbReference type="InterPro" id="IPR000682">
    <property type="entry name" value="PCMT"/>
</dbReference>
<dbReference type="GO" id="GO:0032259">
    <property type="term" value="P:methylation"/>
    <property type="evidence" value="ECO:0007669"/>
    <property type="project" value="UniProtKB-KW"/>
</dbReference>
<keyword evidence="6 7" id="KW-0949">S-adenosyl-L-methionine</keyword>
<dbReference type="STRING" id="1267423.SAMN05216290_2519"/>
<dbReference type="FunFam" id="3.40.50.150:FF:000010">
    <property type="entry name" value="Protein-L-isoaspartate O-methyltransferase"/>
    <property type="match status" value="1"/>
</dbReference>
<comment type="catalytic activity">
    <reaction evidence="7">
        <text>[protein]-L-isoaspartate + S-adenosyl-L-methionine = [protein]-L-isoaspartate alpha-methyl ester + S-adenosyl-L-homocysteine</text>
        <dbReference type="Rhea" id="RHEA:12705"/>
        <dbReference type="Rhea" id="RHEA-COMP:12143"/>
        <dbReference type="Rhea" id="RHEA-COMP:12144"/>
        <dbReference type="ChEBI" id="CHEBI:57856"/>
        <dbReference type="ChEBI" id="CHEBI:59789"/>
        <dbReference type="ChEBI" id="CHEBI:90596"/>
        <dbReference type="ChEBI" id="CHEBI:90598"/>
        <dbReference type="EC" id="2.1.1.77"/>
    </reaction>
</comment>
<evidence type="ECO:0000256" key="2">
    <source>
        <dbReference type="ARBA" id="ARBA00005369"/>
    </source>
</evidence>
<evidence type="ECO:0000256" key="5">
    <source>
        <dbReference type="ARBA" id="ARBA00022679"/>
    </source>
</evidence>
<organism evidence="8 9">
    <name type="scientific">Roseivirga pacifica</name>
    <dbReference type="NCBI Taxonomy" id="1267423"/>
    <lineage>
        <taxon>Bacteria</taxon>
        <taxon>Pseudomonadati</taxon>
        <taxon>Bacteroidota</taxon>
        <taxon>Cytophagia</taxon>
        <taxon>Cytophagales</taxon>
        <taxon>Roseivirgaceae</taxon>
        <taxon>Roseivirga</taxon>
    </lineage>
</organism>
<dbReference type="Gene3D" id="3.40.50.150">
    <property type="entry name" value="Vaccinia Virus protein VP39"/>
    <property type="match status" value="1"/>
</dbReference>
<dbReference type="SUPFAM" id="SSF53335">
    <property type="entry name" value="S-adenosyl-L-methionine-dependent methyltransferases"/>
    <property type="match status" value="1"/>
</dbReference>
<dbReference type="AlphaFoldDB" id="A0A1I0QPG7"/>
<evidence type="ECO:0000256" key="4">
    <source>
        <dbReference type="ARBA" id="ARBA00022603"/>
    </source>
</evidence>
<dbReference type="GO" id="GO:0004719">
    <property type="term" value="F:protein-L-isoaspartate (D-aspartate) O-methyltransferase activity"/>
    <property type="evidence" value="ECO:0007669"/>
    <property type="project" value="UniProtKB-UniRule"/>
</dbReference>
<dbReference type="GO" id="GO:0030091">
    <property type="term" value="P:protein repair"/>
    <property type="evidence" value="ECO:0007669"/>
    <property type="project" value="UniProtKB-UniRule"/>
</dbReference>
<dbReference type="NCBIfam" id="NF001453">
    <property type="entry name" value="PRK00312.1"/>
    <property type="match status" value="1"/>
</dbReference>
<feature type="active site" evidence="7">
    <location>
        <position position="77"/>
    </location>
</feature>
<name>A0A1I0QPG7_9BACT</name>
<dbReference type="PROSITE" id="PS01279">
    <property type="entry name" value="PCMT"/>
    <property type="match status" value="1"/>
</dbReference>
<dbReference type="Pfam" id="PF01135">
    <property type="entry name" value="PCMT"/>
    <property type="match status" value="1"/>
</dbReference>
<sequence>MRTQLKAIDLWVHMVDSYRHKGMRRQLVKLVESKGIKDQRVLAAIGRIPRHFFFENAFLEHAYEDKAFPIGAGQTISQPYTVAFQSELLNIKPGDKVLEIGTGSGYQAIVLLELGADVFTIEYQKELYLRTKSFLPKMGYSPNFFYGDGSKGLERFAPYDKIIVTAGAPTVPDSLIDQLKVGGSLVIPVGNAKTQQMLRINKVTEKKISSESFHDFKFVPLLGDKGWK</sequence>
<dbReference type="Proteomes" id="UP000199437">
    <property type="component" value="Unassembled WGS sequence"/>
</dbReference>
<dbReference type="InterPro" id="IPR029063">
    <property type="entry name" value="SAM-dependent_MTases_sf"/>
</dbReference>
<dbReference type="GO" id="GO:0005737">
    <property type="term" value="C:cytoplasm"/>
    <property type="evidence" value="ECO:0007669"/>
    <property type="project" value="UniProtKB-SubCell"/>
</dbReference>
<dbReference type="EMBL" id="FOIR01000002">
    <property type="protein sequence ID" value="SEW29002.1"/>
    <property type="molecule type" value="Genomic_DNA"/>
</dbReference>
<dbReference type="PANTHER" id="PTHR11579:SF0">
    <property type="entry name" value="PROTEIN-L-ISOASPARTATE(D-ASPARTATE) O-METHYLTRANSFERASE"/>
    <property type="match status" value="1"/>
</dbReference>
<proteinExistence type="inferred from homology"/>
<comment type="function">
    <text evidence="7">Catalyzes the methyl esterification of L-isoaspartyl residues in peptides and proteins that result from spontaneous decomposition of normal L-aspartyl and L-asparaginyl residues. It plays a role in the repair and/or degradation of damaged proteins.</text>
</comment>
<keyword evidence="9" id="KW-1185">Reference proteome</keyword>
<evidence type="ECO:0000313" key="9">
    <source>
        <dbReference type="Proteomes" id="UP000199437"/>
    </source>
</evidence>
<keyword evidence="3 7" id="KW-0963">Cytoplasm</keyword>
<evidence type="ECO:0000256" key="1">
    <source>
        <dbReference type="ARBA" id="ARBA00004496"/>
    </source>
</evidence>
<dbReference type="CDD" id="cd02440">
    <property type="entry name" value="AdoMet_MTases"/>
    <property type="match status" value="1"/>
</dbReference>
<evidence type="ECO:0000256" key="3">
    <source>
        <dbReference type="ARBA" id="ARBA00022490"/>
    </source>
</evidence>
<evidence type="ECO:0000256" key="7">
    <source>
        <dbReference type="HAMAP-Rule" id="MF_00090"/>
    </source>
</evidence>
<evidence type="ECO:0000256" key="6">
    <source>
        <dbReference type="ARBA" id="ARBA00022691"/>
    </source>
</evidence>
<protein>
    <recommendedName>
        <fullName evidence="7">Protein-L-isoaspartate O-methyltransferase</fullName>
        <ecNumber evidence="7">2.1.1.77</ecNumber>
    </recommendedName>
    <alternativeName>
        <fullName evidence="7">L-isoaspartyl protein carboxyl methyltransferase</fullName>
    </alternativeName>
    <alternativeName>
        <fullName evidence="7">Protein L-isoaspartyl methyltransferase</fullName>
    </alternativeName>
    <alternativeName>
        <fullName evidence="7">Protein-beta-aspartate methyltransferase</fullName>
        <shortName evidence="7">PIMT</shortName>
    </alternativeName>
</protein>
<keyword evidence="4 7" id="KW-0489">Methyltransferase</keyword>
<dbReference type="EC" id="2.1.1.77" evidence="7"/>
<comment type="similarity">
    <text evidence="2 7">Belongs to the methyltransferase superfamily. L-isoaspartyl/D-aspartyl protein methyltransferase family.</text>
</comment>
<evidence type="ECO:0000313" key="8">
    <source>
        <dbReference type="EMBL" id="SEW29002.1"/>
    </source>
</evidence>
<accession>A0A1I0QPG7</accession>